<evidence type="ECO:0000256" key="1">
    <source>
        <dbReference type="ARBA" id="ARBA00008343"/>
    </source>
</evidence>
<evidence type="ECO:0000256" key="9">
    <source>
        <dbReference type="ARBA" id="ARBA00023295"/>
    </source>
</evidence>
<dbReference type="SMART" id="SM00478">
    <property type="entry name" value="ENDO3c"/>
    <property type="match status" value="1"/>
</dbReference>
<proteinExistence type="inferred from homology"/>
<dbReference type="InterPro" id="IPR000445">
    <property type="entry name" value="HhH_motif"/>
</dbReference>
<dbReference type="GO" id="GO:0046872">
    <property type="term" value="F:metal ion binding"/>
    <property type="evidence" value="ECO:0007669"/>
    <property type="project" value="UniProtKB-KW"/>
</dbReference>
<dbReference type="EC" id="4.2.99.18" evidence="10"/>
<reference evidence="12 13" key="1">
    <citation type="submission" date="2018-08" db="EMBL/GenBank/DDBJ databases">
        <title>A genome reference for cultivated species of the human gut microbiota.</title>
        <authorList>
            <person name="Zou Y."/>
            <person name="Xue W."/>
            <person name="Luo G."/>
        </authorList>
    </citation>
    <scope>NUCLEOTIDE SEQUENCE [LARGE SCALE GENOMIC DNA]</scope>
    <source>
        <strain evidence="12 13">AF28-26</strain>
    </source>
</reference>
<evidence type="ECO:0000313" key="13">
    <source>
        <dbReference type="Proteomes" id="UP000284751"/>
    </source>
</evidence>
<dbReference type="InterPro" id="IPR004035">
    <property type="entry name" value="Endouclease-III_FeS-bd_BS"/>
</dbReference>
<dbReference type="Pfam" id="PF10576">
    <property type="entry name" value="EndIII_4Fe-2S"/>
    <property type="match status" value="1"/>
</dbReference>
<evidence type="ECO:0000256" key="5">
    <source>
        <dbReference type="ARBA" id="ARBA00022801"/>
    </source>
</evidence>
<dbReference type="InterPro" id="IPR003651">
    <property type="entry name" value="Endonuclease3_FeS-loop_motif"/>
</dbReference>
<dbReference type="InterPro" id="IPR005759">
    <property type="entry name" value="Nth"/>
</dbReference>
<keyword evidence="6 10" id="KW-0408">Iron</keyword>
<protein>
    <recommendedName>
        <fullName evidence="10">Endonuclease III</fullName>
        <ecNumber evidence="10">4.2.99.18</ecNumber>
    </recommendedName>
    <alternativeName>
        <fullName evidence="10">DNA-(apurinic or apyrimidinic site) lyase</fullName>
    </alternativeName>
</protein>
<keyword evidence="2 10" id="KW-0004">4Fe-4S</keyword>
<dbReference type="SUPFAM" id="SSF48150">
    <property type="entry name" value="DNA-glycosylase"/>
    <property type="match status" value="1"/>
</dbReference>
<accession>A0A412AUZ8</accession>
<dbReference type="InterPro" id="IPR003265">
    <property type="entry name" value="HhH-GPD_domain"/>
</dbReference>
<dbReference type="PANTHER" id="PTHR10359">
    <property type="entry name" value="A/G-SPECIFIC ADENINE GLYCOSYLASE/ENDONUCLEASE III"/>
    <property type="match status" value="1"/>
</dbReference>
<keyword evidence="5 10" id="KW-0378">Hydrolase</keyword>
<keyword evidence="12" id="KW-0255">Endonuclease</keyword>
<gene>
    <name evidence="10 12" type="primary">nth</name>
    <name evidence="12" type="ORF">DWY99_12415</name>
</gene>
<dbReference type="GO" id="GO:0006285">
    <property type="term" value="P:base-excision repair, AP site formation"/>
    <property type="evidence" value="ECO:0007669"/>
    <property type="project" value="TreeGrafter"/>
</dbReference>
<evidence type="ECO:0000256" key="8">
    <source>
        <dbReference type="ARBA" id="ARBA00023204"/>
    </source>
</evidence>
<dbReference type="Pfam" id="PF00633">
    <property type="entry name" value="HHH"/>
    <property type="match status" value="1"/>
</dbReference>
<keyword evidence="12" id="KW-0540">Nuclease</keyword>
<evidence type="ECO:0000259" key="11">
    <source>
        <dbReference type="SMART" id="SM00478"/>
    </source>
</evidence>
<dbReference type="CDD" id="cd00056">
    <property type="entry name" value="ENDO3c"/>
    <property type="match status" value="1"/>
</dbReference>
<feature type="binding site" evidence="10">
    <location>
        <position position="204"/>
    </location>
    <ligand>
        <name>[4Fe-4S] cluster</name>
        <dbReference type="ChEBI" id="CHEBI:49883"/>
    </ligand>
</feature>
<comment type="similarity">
    <text evidence="1 10">Belongs to the Nth/MutY family.</text>
</comment>
<organism evidence="12 13">
    <name type="scientific">[Clostridium] leptum</name>
    <dbReference type="NCBI Taxonomy" id="1535"/>
    <lineage>
        <taxon>Bacteria</taxon>
        <taxon>Bacillati</taxon>
        <taxon>Bacillota</taxon>
        <taxon>Clostridia</taxon>
        <taxon>Eubacteriales</taxon>
        <taxon>Oscillospiraceae</taxon>
        <taxon>Oscillospiraceae incertae sedis</taxon>
    </lineage>
</organism>
<comment type="catalytic activity">
    <reaction evidence="10">
        <text>2'-deoxyribonucleotide-(2'-deoxyribose 5'-phosphate)-2'-deoxyribonucleotide-DNA = a 3'-end 2'-deoxyribonucleotide-(2,3-dehydro-2,3-deoxyribose 5'-phosphate)-DNA + a 5'-end 5'-phospho-2'-deoxyribonucleoside-DNA + H(+)</text>
        <dbReference type="Rhea" id="RHEA:66592"/>
        <dbReference type="Rhea" id="RHEA-COMP:13180"/>
        <dbReference type="Rhea" id="RHEA-COMP:16897"/>
        <dbReference type="Rhea" id="RHEA-COMP:17067"/>
        <dbReference type="ChEBI" id="CHEBI:15378"/>
        <dbReference type="ChEBI" id="CHEBI:136412"/>
        <dbReference type="ChEBI" id="CHEBI:157695"/>
        <dbReference type="ChEBI" id="CHEBI:167181"/>
        <dbReference type="EC" id="4.2.99.18"/>
    </reaction>
</comment>
<dbReference type="PIRSF" id="PIRSF001435">
    <property type="entry name" value="Nth"/>
    <property type="match status" value="1"/>
</dbReference>
<dbReference type="SMART" id="SM00525">
    <property type="entry name" value="FES"/>
    <property type="match status" value="1"/>
</dbReference>
<dbReference type="GO" id="GO:0003677">
    <property type="term" value="F:DNA binding"/>
    <property type="evidence" value="ECO:0007669"/>
    <property type="project" value="UniProtKB-UniRule"/>
</dbReference>
<dbReference type="GO" id="GO:0019104">
    <property type="term" value="F:DNA N-glycosylase activity"/>
    <property type="evidence" value="ECO:0007669"/>
    <property type="project" value="UniProtKB-UniRule"/>
</dbReference>
<feature type="binding site" evidence="10">
    <location>
        <position position="188"/>
    </location>
    <ligand>
        <name>[4Fe-4S] cluster</name>
        <dbReference type="ChEBI" id="CHEBI:49883"/>
    </ligand>
</feature>
<dbReference type="NCBIfam" id="TIGR01083">
    <property type="entry name" value="nth"/>
    <property type="match status" value="1"/>
</dbReference>
<evidence type="ECO:0000256" key="4">
    <source>
        <dbReference type="ARBA" id="ARBA00022763"/>
    </source>
</evidence>
<feature type="domain" description="HhH-GPD" evidence="11">
    <location>
        <begin position="39"/>
        <end position="186"/>
    </location>
</feature>
<feature type="binding site" evidence="10">
    <location>
        <position position="198"/>
    </location>
    <ligand>
        <name>[4Fe-4S] cluster</name>
        <dbReference type="ChEBI" id="CHEBI:49883"/>
    </ligand>
</feature>
<evidence type="ECO:0000256" key="6">
    <source>
        <dbReference type="ARBA" id="ARBA00023004"/>
    </source>
</evidence>
<comment type="function">
    <text evidence="10">DNA repair enzyme that has both DNA N-glycosylase activity and AP-lyase activity. The DNA N-glycosylase activity releases various damaged pyrimidines from DNA by cleaving the N-glycosidic bond, leaving an AP (apurinic/apyrimidinic) site. The AP-lyase activity cleaves the phosphodiester bond 3' to the AP site by a beta-elimination, leaving a 3'-terminal unsaturated sugar and a product with a terminal 5'-phosphate.</text>
</comment>
<dbReference type="PROSITE" id="PS00764">
    <property type="entry name" value="ENDONUCLEASE_III_1"/>
    <property type="match status" value="1"/>
</dbReference>
<sequence>MTNKERASLAVAALKKEYPDSICSLTYRDPLQLLISTRLAAQCTDLRVNMVTPKLFSDFPDVCAFADADISAVEEDIRTCGLYKTKARDIIAMCQMLRDEFGGKVPDTLEELTRLPGIGRKTANLVLGDIFHKPAVVVDTHCIRLTRRLGFHNLKDPYKIEMILKDALDPKESNDFCHRLVLHGRAVCDARKPKCEQCCLKEFCETYLENEKNS</sequence>
<dbReference type="Pfam" id="PF00730">
    <property type="entry name" value="HhH-GPD"/>
    <property type="match status" value="1"/>
</dbReference>
<evidence type="ECO:0000256" key="7">
    <source>
        <dbReference type="ARBA" id="ARBA00023014"/>
    </source>
</evidence>
<keyword evidence="9 10" id="KW-0326">Glycosidase</keyword>
<evidence type="ECO:0000256" key="2">
    <source>
        <dbReference type="ARBA" id="ARBA00022485"/>
    </source>
</evidence>
<dbReference type="Gene3D" id="1.10.340.30">
    <property type="entry name" value="Hypothetical protein, domain 2"/>
    <property type="match status" value="1"/>
</dbReference>
<keyword evidence="10" id="KW-0456">Lyase</keyword>
<dbReference type="Gene3D" id="1.10.1670.10">
    <property type="entry name" value="Helix-hairpin-Helix base-excision DNA repair enzymes (C-terminal)"/>
    <property type="match status" value="1"/>
</dbReference>
<keyword evidence="8 10" id="KW-0234">DNA repair</keyword>
<comment type="cofactor">
    <cofactor evidence="10">
        <name>[4Fe-4S] cluster</name>
        <dbReference type="ChEBI" id="CHEBI:49883"/>
    </cofactor>
    <text evidence="10">Binds 1 [4Fe-4S] cluster.</text>
</comment>
<dbReference type="GO" id="GO:0140078">
    <property type="term" value="F:class I DNA-(apurinic or apyrimidinic site) endonuclease activity"/>
    <property type="evidence" value="ECO:0007669"/>
    <property type="project" value="UniProtKB-EC"/>
</dbReference>
<keyword evidence="4 10" id="KW-0227">DNA damage</keyword>
<dbReference type="FunFam" id="1.10.340.30:FF:000001">
    <property type="entry name" value="Endonuclease III"/>
    <property type="match status" value="1"/>
</dbReference>
<dbReference type="HAMAP" id="MF_00942">
    <property type="entry name" value="Nth"/>
    <property type="match status" value="1"/>
</dbReference>
<dbReference type="EMBL" id="QRTC01000063">
    <property type="protein sequence ID" value="RGQ35617.1"/>
    <property type="molecule type" value="Genomic_DNA"/>
</dbReference>
<keyword evidence="10" id="KW-0238">DNA-binding</keyword>
<dbReference type="Proteomes" id="UP000284751">
    <property type="component" value="Unassembled WGS sequence"/>
</dbReference>
<name>A0A412AUZ8_9FIRM</name>
<evidence type="ECO:0000313" key="12">
    <source>
        <dbReference type="EMBL" id="RGQ35617.1"/>
    </source>
</evidence>
<evidence type="ECO:0000256" key="3">
    <source>
        <dbReference type="ARBA" id="ARBA00022723"/>
    </source>
</evidence>
<feature type="binding site" evidence="10">
    <location>
        <position position="195"/>
    </location>
    <ligand>
        <name>[4Fe-4S] cluster</name>
        <dbReference type="ChEBI" id="CHEBI:49883"/>
    </ligand>
</feature>
<comment type="caution">
    <text evidence="12">The sequence shown here is derived from an EMBL/GenBank/DDBJ whole genome shotgun (WGS) entry which is preliminary data.</text>
</comment>
<dbReference type="GO" id="GO:0051539">
    <property type="term" value="F:4 iron, 4 sulfur cluster binding"/>
    <property type="evidence" value="ECO:0007669"/>
    <property type="project" value="UniProtKB-UniRule"/>
</dbReference>
<evidence type="ECO:0000256" key="10">
    <source>
        <dbReference type="HAMAP-Rule" id="MF_00942"/>
    </source>
</evidence>
<keyword evidence="3 10" id="KW-0479">Metal-binding</keyword>
<dbReference type="InterPro" id="IPR011257">
    <property type="entry name" value="DNA_glycosylase"/>
</dbReference>
<dbReference type="PANTHER" id="PTHR10359:SF18">
    <property type="entry name" value="ENDONUCLEASE III"/>
    <property type="match status" value="1"/>
</dbReference>
<keyword evidence="7 10" id="KW-0411">Iron-sulfur</keyword>
<dbReference type="AlphaFoldDB" id="A0A412AUZ8"/>
<dbReference type="InterPro" id="IPR023170">
    <property type="entry name" value="HhH_base_excis_C"/>
</dbReference>